<organism evidence="3 4">
    <name type="scientific">Streptomyces katsurahamanus</name>
    <dbReference type="NCBI Taxonomy" id="2577098"/>
    <lineage>
        <taxon>Bacteria</taxon>
        <taxon>Bacillati</taxon>
        <taxon>Actinomycetota</taxon>
        <taxon>Actinomycetes</taxon>
        <taxon>Kitasatosporales</taxon>
        <taxon>Streptomycetaceae</taxon>
        <taxon>Streptomyces</taxon>
    </lineage>
</organism>
<dbReference type="RefSeq" id="WP_153482792.1">
    <property type="nucleotide sequence ID" value="NZ_VDEQ01000109.1"/>
</dbReference>
<dbReference type="Proteomes" id="UP000460558">
    <property type="component" value="Unassembled WGS sequence"/>
</dbReference>
<name>A0ABW9NS90_9ACTN</name>
<feature type="region of interest" description="Disordered" evidence="1">
    <location>
        <begin position="37"/>
        <end position="74"/>
    </location>
</feature>
<gene>
    <name evidence="3" type="ORF">FFZ77_11300</name>
</gene>
<dbReference type="EMBL" id="VDEQ01000109">
    <property type="protein sequence ID" value="MQS36165.1"/>
    <property type="molecule type" value="Genomic_DNA"/>
</dbReference>
<keyword evidence="2" id="KW-0472">Membrane</keyword>
<keyword evidence="4" id="KW-1185">Reference proteome</keyword>
<feature type="transmembrane region" description="Helical" evidence="2">
    <location>
        <begin position="6"/>
        <end position="24"/>
    </location>
</feature>
<feature type="compositionally biased region" description="Basic and acidic residues" evidence="1">
    <location>
        <begin position="62"/>
        <end position="74"/>
    </location>
</feature>
<accession>A0ABW9NS90</accession>
<evidence type="ECO:0000313" key="4">
    <source>
        <dbReference type="Proteomes" id="UP000460558"/>
    </source>
</evidence>
<keyword evidence="2" id="KW-1133">Transmembrane helix</keyword>
<evidence type="ECO:0000313" key="3">
    <source>
        <dbReference type="EMBL" id="MQS36165.1"/>
    </source>
</evidence>
<protein>
    <recommendedName>
        <fullName evidence="5">Secreted protein</fullName>
    </recommendedName>
</protein>
<keyword evidence="2" id="KW-0812">Transmembrane</keyword>
<evidence type="ECO:0000256" key="1">
    <source>
        <dbReference type="SAM" id="MobiDB-lite"/>
    </source>
</evidence>
<reference evidence="3 4" key="1">
    <citation type="submission" date="2019-06" db="EMBL/GenBank/DDBJ databases">
        <title>Comparative genomics and metabolomics analyses of clavulanic acid producing Streptomyces species provides insight into specialized metabolism and evolution of beta-lactam biosynthetic gene clusters.</title>
        <authorList>
            <person name="Moore M.A."/>
            <person name="Cruz-Morales P."/>
            <person name="Barona Gomez F."/>
            <person name="Kapil T."/>
        </authorList>
    </citation>
    <scope>NUCLEOTIDE SEQUENCE [LARGE SCALE GENOMIC DNA]</scope>
    <source>
        <strain evidence="3 4">T-272</strain>
    </source>
</reference>
<proteinExistence type="predicted"/>
<evidence type="ECO:0000256" key="2">
    <source>
        <dbReference type="SAM" id="Phobius"/>
    </source>
</evidence>
<evidence type="ECO:0008006" key="5">
    <source>
        <dbReference type="Google" id="ProtNLM"/>
    </source>
</evidence>
<sequence>MTTVVVAAAIIAMILVGVALIHRLNARQQARTAAYHYGDTVPGVGRPHRPKHPHPGAGESRSPGEEGRSAADER</sequence>
<comment type="caution">
    <text evidence="3">The sequence shown here is derived from an EMBL/GenBank/DDBJ whole genome shotgun (WGS) entry which is preliminary data.</text>
</comment>